<dbReference type="Gene3D" id="1.20.1250.20">
    <property type="entry name" value="MFS general substrate transporter like domains"/>
    <property type="match status" value="1"/>
</dbReference>
<evidence type="ECO:0000256" key="4">
    <source>
        <dbReference type="ARBA" id="ARBA00022692"/>
    </source>
</evidence>
<dbReference type="Pfam" id="PF00083">
    <property type="entry name" value="Sugar_tr"/>
    <property type="match status" value="1"/>
</dbReference>
<evidence type="ECO:0000256" key="2">
    <source>
        <dbReference type="ARBA" id="ARBA00010992"/>
    </source>
</evidence>
<evidence type="ECO:0000259" key="9">
    <source>
        <dbReference type="PROSITE" id="PS50850"/>
    </source>
</evidence>
<dbReference type="GO" id="GO:0016020">
    <property type="term" value="C:membrane"/>
    <property type="evidence" value="ECO:0007669"/>
    <property type="project" value="UniProtKB-SubCell"/>
</dbReference>
<keyword evidence="4 8" id="KW-0812">Transmembrane</keyword>
<feature type="transmembrane region" description="Helical" evidence="8">
    <location>
        <begin position="165"/>
        <end position="185"/>
    </location>
</feature>
<feature type="transmembrane region" description="Helical" evidence="8">
    <location>
        <begin position="322"/>
        <end position="339"/>
    </location>
</feature>
<keyword evidence="5 8" id="KW-1133">Transmembrane helix</keyword>
<dbReference type="PROSITE" id="PS50850">
    <property type="entry name" value="MFS"/>
    <property type="match status" value="1"/>
</dbReference>
<dbReference type="InterPro" id="IPR036259">
    <property type="entry name" value="MFS_trans_sf"/>
</dbReference>
<evidence type="ECO:0000256" key="6">
    <source>
        <dbReference type="ARBA" id="ARBA00023136"/>
    </source>
</evidence>
<dbReference type="GeneID" id="27714187"/>
<keyword evidence="11" id="KW-1185">Reference proteome</keyword>
<feature type="transmembrane region" description="Helical" evidence="8">
    <location>
        <begin position="281"/>
        <end position="302"/>
    </location>
</feature>
<dbReference type="GO" id="GO:0005351">
    <property type="term" value="F:carbohydrate:proton symporter activity"/>
    <property type="evidence" value="ECO:0007669"/>
    <property type="project" value="TreeGrafter"/>
</dbReference>
<evidence type="ECO:0000313" key="10">
    <source>
        <dbReference type="EMBL" id="KIX95733.1"/>
    </source>
</evidence>
<feature type="domain" description="Major facilitator superfamily (MFS) profile" evidence="9">
    <location>
        <begin position="29"/>
        <end position="469"/>
    </location>
</feature>
<evidence type="ECO:0000256" key="7">
    <source>
        <dbReference type="RuleBase" id="RU003346"/>
    </source>
</evidence>
<keyword evidence="6 8" id="KW-0472">Membrane</keyword>
<dbReference type="NCBIfam" id="TIGR00879">
    <property type="entry name" value="SP"/>
    <property type="match status" value="1"/>
</dbReference>
<organism evidence="10 11">
    <name type="scientific">Fonsecaea multimorphosa CBS 102226</name>
    <dbReference type="NCBI Taxonomy" id="1442371"/>
    <lineage>
        <taxon>Eukaryota</taxon>
        <taxon>Fungi</taxon>
        <taxon>Dikarya</taxon>
        <taxon>Ascomycota</taxon>
        <taxon>Pezizomycotina</taxon>
        <taxon>Eurotiomycetes</taxon>
        <taxon>Chaetothyriomycetidae</taxon>
        <taxon>Chaetothyriales</taxon>
        <taxon>Herpotrichiellaceae</taxon>
        <taxon>Fonsecaea</taxon>
    </lineage>
</organism>
<dbReference type="PANTHER" id="PTHR48022:SF11">
    <property type="entry name" value="MONOSACCHARIDE TRANSPORTER (HXT8), PUTATIVE (AFU_ORTHOLOGUE AFUA_2G08120)-RELATED"/>
    <property type="match status" value="1"/>
</dbReference>
<feature type="transmembrane region" description="Helical" evidence="8">
    <location>
        <begin position="377"/>
        <end position="405"/>
    </location>
</feature>
<dbReference type="EMBL" id="KN848080">
    <property type="protein sequence ID" value="KIX95733.1"/>
    <property type="molecule type" value="Genomic_DNA"/>
</dbReference>
<dbReference type="InterPro" id="IPR020846">
    <property type="entry name" value="MFS_dom"/>
</dbReference>
<evidence type="ECO:0000313" key="11">
    <source>
        <dbReference type="Proteomes" id="UP000053411"/>
    </source>
</evidence>
<gene>
    <name evidence="10" type="ORF">Z520_08441</name>
</gene>
<name>A0A0D2KGC8_9EURO</name>
<dbReference type="Proteomes" id="UP000053411">
    <property type="component" value="Unassembled WGS sequence"/>
</dbReference>
<comment type="subcellular location">
    <subcellularLocation>
        <location evidence="1">Membrane</location>
        <topology evidence="1">Multi-pass membrane protein</topology>
    </subcellularLocation>
</comment>
<dbReference type="SUPFAM" id="SSF103473">
    <property type="entry name" value="MFS general substrate transporter"/>
    <property type="match status" value="1"/>
</dbReference>
<feature type="transmembrane region" description="Helical" evidence="8">
    <location>
        <begin position="346"/>
        <end position="365"/>
    </location>
</feature>
<feature type="transmembrane region" description="Helical" evidence="8">
    <location>
        <begin position="105"/>
        <end position="129"/>
    </location>
</feature>
<protein>
    <recommendedName>
        <fullName evidence="9">Major facilitator superfamily (MFS) profile domain-containing protein</fullName>
    </recommendedName>
</protein>
<evidence type="ECO:0000256" key="3">
    <source>
        <dbReference type="ARBA" id="ARBA00022448"/>
    </source>
</evidence>
<feature type="transmembrane region" description="Helical" evidence="8">
    <location>
        <begin position="417"/>
        <end position="438"/>
    </location>
</feature>
<dbReference type="RefSeq" id="XP_016629856.1">
    <property type="nucleotide sequence ID" value="XM_016778937.1"/>
</dbReference>
<feature type="transmembrane region" description="Helical" evidence="8">
    <location>
        <begin position="25"/>
        <end position="48"/>
    </location>
</feature>
<feature type="transmembrane region" description="Helical" evidence="8">
    <location>
        <begin position="68"/>
        <end position="93"/>
    </location>
</feature>
<dbReference type="VEuPathDB" id="FungiDB:Z520_08441"/>
<dbReference type="FunFam" id="1.20.1250.20:FF:000134">
    <property type="entry name" value="MFS sugar transporter protein"/>
    <property type="match status" value="1"/>
</dbReference>
<proteinExistence type="inferred from homology"/>
<dbReference type="InterPro" id="IPR003663">
    <property type="entry name" value="Sugar/inositol_transpt"/>
</dbReference>
<accession>A0A0D2KGC8</accession>
<evidence type="ECO:0000256" key="5">
    <source>
        <dbReference type="ARBA" id="ARBA00022989"/>
    </source>
</evidence>
<evidence type="ECO:0000256" key="1">
    <source>
        <dbReference type="ARBA" id="ARBA00004141"/>
    </source>
</evidence>
<comment type="similarity">
    <text evidence="2 7">Belongs to the major facilitator superfamily. Sugar transporter (TC 2.A.1.1) family.</text>
</comment>
<feature type="transmembrane region" description="Helical" evidence="8">
    <location>
        <begin position="444"/>
        <end position="463"/>
    </location>
</feature>
<sequence>MHEHGHDHGAEVPKDFIKKQKVTSYCIRIILFISLGSTSYGYSSSIIATTLSQPSFTKSMHLDTASNAASLTGAMNGIWFAGGVVGGLIAGWFSSKYGRKLCVTVGVAMILITSALLTASVNAPMFIVFRFFNGWGAYQTLSQVPVWIAELAPPQVRGVLVDLHAFLMLCGYLLAAYMGLAFYFVSGANQWRGAMGIQMVCPAIVLCGIYWMPESPRYLLSKDRTEEAWQVVQDLHSTKDDPEKEFAKREFYQMRKQIEFDSRLPSSYLDILKRPSLRRRALMTILLEVCNQSSGILVILNYGSIIYRTLGFNNVQILNLQGGFQLTGAVFGLLALTFVDRVSRPRLIGIALLSCAATLAVLTGLQSTYLGTDNKGGLIACVVMIYLFQAIYAGALDGAAFYYVAEIWPTHLRSKGLGIAVASLCATDIVFLQCAPLAFDNIGWKYFLVFIFVPAAGGVYIWWTYPDTLHKPLEEIAAIFGDEDMVMVYQRDLDTAEIPLDAIEQDLPGNDKGLREQVVQIEQANQGQVGESTK</sequence>
<evidence type="ECO:0000256" key="8">
    <source>
        <dbReference type="SAM" id="Phobius"/>
    </source>
</evidence>
<dbReference type="InterPro" id="IPR005828">
    <property type="entry name" value="MFS_sugar_transport-like"/>
</dbReference>
<dbReference type="OrthoDB" id="6612291at2759"/>
<reference evidence="10 11" key="1">
    <citation type="submission" date="2015-01" db="EMBL/GenBank/DDBJ databases">
        <title>The Genome Sequence of Fonsecaea multimorphosa CBS 102226.</title>
        <authorList>
            <consortium name="The Broad Institute Genomics Platform"/>
            <person name="Cuomo C."/>
            <person name="de Hoog S."/>
            <person name="Gorbushina A."/>
            <person name="Stielow B."/>
            <person name="Teixiera M."/>
            <person name="Abouelleil A."/>
            <person name="Chapman S.B."/>
            <person name="Priest M."/>
            <person name="Young S.K."/>
            <person name="Wortman J."/>
            <person name="Nusbaum C."/>
            <person name="Birren B."/>
        </authorList>
    </citation>
    <scope>NUCLEOTIDE SEQUENCE [LARGE SCALE GENOMIC DNA]</scope>
    <source>
        <strain evidence="10 11">CBS 102226</strain>
    </source>
</reference>
<dbReference type="PANTHER" id="PTHR48022">
    <property type="entry name" value="PLASTIDIC GLUCOSE TRANSPORTER 4"/>
    <property type="match status" value="1"/>
</dbReference>
<dbReference type="AlphaFoldDB" id="A0A0D2KGC8"/>
<keyword evidence="3 7" id="KW-0813">Transport</keyword>
<dbReference type="InterPro" id="IPR050360">
    <property type="entry name" value="MFS_Sugar_Transporters"/>
</dbReference>